<evidence type="ECO:0000313" key="1">
    <source>
        <dbReference type="EMBL" id="MDV3665471.1"/>
    </source>
</evidence>
<reference evidence="1" key="1">
    <citation type="submission" date="2023-02" db="EMBL/GenBank/DDBJ databases">
        <title>Elizabethkingia anophelis draft genomes.</title>
        <authorList>
            <person name="Nicholson A.C."/>
            <person name="Whitney A.M."/>
            <person name="Humrighouse B.W."/>
            <person name="Villarma A."/>
            <person name="Bell M."/>
            <person name="Mcquiston J."/>
        </authorList>
    </citation>
    <scope>NUCLEOTIDE SEQUENCE</scope>
    <source>
        <strain evidence="1">B4955</strain>
    </source>
</reference>
<sequence>MPLEREIWEGTVQEKLLEDNSWLQAVSDVEDSNIVNGRIVHIPQAGAPSKVEKNRQTLPAQVKQRKDAEVLYVIDEYTTDPIHISNADTKELSYDKRRSILDQDVENLSEEVAEGMLTNMVVSPVGDNRELPKDHILFTTGDLVDASADGATGKRKAESLNDLQTMRVFFKRKKAWTENQMFCLLSAAAEARLFPANSMLTATYMAAVTEEERRSGVMYKVQGWKIYSRSSVYTLSPDKIFKAFGGIGEATDCEGSVFWNKTKVEKAFGLMETFDRERDPQYYGDIYSFLVRMGGRAKRADYAGVAVLMQAPAA</sequence>
<evidence type="ECO:0000313" key="2">
    <source>
        <dbReference type="Proteomes" id="UP001189000"/>
    </source>
</evidence>
<dbReference type="EMBL" id="NWGY01000015">
    <property type="protein sequence ID" value="MDV3665471.1"/>
    <property type="molecule type" value="Genomic_DNA"/>
</dbReference>
<gene>
    <name evidence="1" type="ORF">CMU51_15580</name>
</gene>
<name>A0AAE4T1Z4_9FLAO</name>
<proteinExistence type="predicted"/>
<accession>A0AAE4T1Z4</accession>
<comment type="caution">
    <text evidence="1">The sequence shown here is derived from an EMBL/GenBank/DDBJ whole genome shotgun (WGS) entry which is preliminary data.</text>
</comment>
<organism evidence="1 2">
    <name type="scientific">Elizabethkingia anophelis</name>
    <dbReference type="NCBI Taxonomy" id="1117645"/>
    <lineage>
        <taxon>Bacteria</taxon>
        <taxon>Pseudomonadati</taxon>
        <taxon>Bacteroidota</taxon>
        <taxon>Flavobacteriia</taxon>
        <taxon>Flavobacteriales</taxon>
        <taxon>Weeksellaceae</taxon>
        <taxon>Elizabethkingia</taxon>
    </lineage>
</organism>
<dbReference type="AlphaFoldDB" id="A0AAE4T1Z4"/>
<dbReference type="Proteomes" id="UP001189000">
    <property type="component" value="Unassembled WGS sequence"/>
</dbReference>
<protein>
    <submittedName>
        <fullName evidence="1">Uncharacterized protein</fullName>
    </submittedName>
</protein>
<dbReference type="RefSeq" id="WP_238557086.1">
    <property type="nucleotide sequence ID" value="NZ_CP077750.1"/>
</dbReference>